<dbReference type="Proteomes" id="UP000253495">
    <property type="component" value="Unassembled WGS sequence"/>
</dbReference>
<evidence type="ECO:0000313" key="2">
    <source>
        <dbReference type="EMBL" id="RCW42861.1"/>
    </source>
</evidence>
<evidence type="ECO:0000256" key="1">
    <source>
        <dbReference type="SAM" id="MobiDB-lite"/>
    </source>
</evidence>
<comment type="caution">
    <text evidence="2">The sequence shown here is derived from an EMBL/GenBank/DDBJ whole genome shotgun (WGS) entry which is preliminary data.</text>
</comment>
<sequence>MAGARRMVRDSEVPEQEVPEQEGPEQAVLTFGANAWATFPWRRGGNGPAPAVGVRASRLSKAGWSAKPANVGATVHAPPCARLSMR</sequence>
<dbReference type="EMBL" id="QPJC01000008">
    <property type="protein sequence ID" value="RCW42861.1"/>
    <property type="molecule type" value="Genomic_DNA"/>
</dbReference>
<accession>A0A368VMB9</accession>
<evidence type="ECO:0000313" key="3">
    <source>
        <dbReference type="Proteomes" id="UP000253495"/>
    </source>
</evidence>
<gene>
    <name evidence="2" type="ORF">DFQ14_108120</name>
</gene>
<name>A0A368VMB9_9ACTN</name>
<dbReference type="AlphaFoldDB" id="A0A368VMB9"/>
<reference evidence="2 3" key="1">
    <citation type="submission" date="2018-07" db="EMBL/GenBank/DDBJ databases">
        <title>Genomic Encyclopedia of Type Strains, Phase III (KMG-III): the genomes of soil and plant-associated and newly described type strains.</title>
        <authorList>
            <person name="Whitman W."/>
        </authorList>
    </citation>
    <scope>NUCLEOTIDE SEQUENCE [LARGE SCALE GENOMIC DNA]</scope>
    <source>
        <strain evidence="2 3">CECT 8575</strain>
    </source>
</reference>
<protein>
    <submittedName>
        <fullName evidence="2">Uncharacterized protein</fullName>
    </submittedName>
</protein>
<proteinExistence type="predicted"/>
<feature type="region of interest" description="Disordered" evidence="1">
    <location>
        <begin position="1"/>
        <end position="27"/>
    </location>
</feature>
<feature type="compositionally biased region" description="Acidic residues" evidence="1">
    <location>
        <begin position="13"/>
        <end position="23"/>
    </location>
</feature>
<organism evidence="2 3">
    <name type="scientific">Halopolyspora algeriensis</name>
    <dbReference type="NCBI Taxonomy" id="1500506"/>
    <lineage>
        <taxon>Bacteria</taxon>
        <taxon>Bacillati</taxon>
        <taxon>Actinomycetota</taxon>
        <taxon>Actinomycetes</taxon>
        <taxon>Actinomycetes incertae sedis</taxon>
        <taxon>Halopolyspora</taxon>
    </lineage>
</organism>
<keyword evidence="3" id="KW-1185">Reference proteome</keyword>